<protein>
    <recommendedName>
        <fullName evidence="8">Outer membrane lipoprotein carrier protein LolA</fullName>
    </recommendedName>
</protein>
<dbReference type="KEGG" id="gsn:YC6258_00918"/>
<evidence type="ECO:0000256" key="5">
    <source>
        <dbReference type="SAM" id="SignalP"/>
    </source>
</evidence>
<name>A0A0C5VHX3_9GAMM</name>
<keyword evidence="4" id="KW-0653">Protein transport</keyword>
<dbReference type="Gene3D" id="2.50.20.10">
    <property type="entry name" value="Lipoprotein localisation LolA/LolB/LppX"/>
    <property type="match status" value="1"/>
</dbReference>
<evidence type="ECO:0000256" key="1">
    <source>
        <dbReference type="ARBA" id="ARBA00011245"/>
    </source>
</evidence>
<dbReference type="HOGENOM" id="CLU_1330380_0_0_6"/>
<proteinExistence type="predicted"/>
<dbReference type="PATRIC" id="fig|1445510.3.peg.900"/>
<organism evidence="6 7">
    <name type="scientific">Gynuella sunshinyii YC6258</name>
    <dbReference type="NCBI Taxonomy" id="1445510"/>
    <lineage>
        <taxon>Bacteria</taxon>
        <taxon>Pseudomonadati</taxon>
        <taxon>Pseudomonadota</taxon>
        <taxon>Gammaproteobacteria</taxon>
        <taxon>Oceanospirillales</taxon>
        <taxon>Saccharospirillaceae</taxon>
        <taxon>Gynuella</taxon>
    </lineage>
</organism>
<dbReference type="EMBL" id="CP007142">
    <property type="protein sequence ID" value="AJQ92968.1"/>
    <property type="molecule type" value="Genomic_DNA"/>
</dbReference>
<dbReference type="GO" id="GO:0015031">
    <property type="term" value="P:protein transport"/>
    <property type="evidence" value="ECO:0007669"/>
    <property type="project" value="UniProtKB-KW"/>
</dbReference>
<dbReference type="InterPro" id="IPR029046">
    <property type="entry name" value="LolA/LolB/LppX"/>
</dbReference>
<feature type="chain" id="PRO_5002183699" description="Outer membrane lipoprotein carrier protein LolA" evidence="5">
    <location>
        <begin position="20"/>
        <end position="206"/>
    </location>
</feature>
<dbReference type="OrthoDB" id="5700849at2"/>
<keyword evidence="7" id="KW-1185">Reference proteome</keyword>
<reference evidence="6 7" key="1">
    <citation type="submission" date="2014-01" db="EMBL/GenBank/DDBJ databases">
        <title>Full genme sequencing of cellulolytic bacterium Gynuella sunshinyii YC6258T gen. nov., sp. nov.</title>
        <authorList>
            <person name="Khan H."/>
            <person name="Chung E.J."/>
            <person name="Chung Y.R."/>
        </authorList>
    </citation>
    <scope>NUCLEOTIDE SEQUENCE [LARGE SCALE GENOMIC DNA]</scope>
    <source>
        <strain evidence="6 7">YC6258</strain>
    </source>
</reference>
<evidence type="ECO:0000256" key="3">
    <source>
        <dbReference type="ARBA" id="ARBA00022729"/>
    </source>
</evidence>
<dbReference type="Proteomes" id="UP000032266">
    <property type="component" value="Chromosome"/>
</dbReference>
<keyword evidence="3 5" id="KW-0732">Signal</keyword>
<evidence type="ECO:0000256" key="4">
    <source>
        <dbReference type="ARBA" id="ARBA00022927"/>
    </source>
</evidence>
<evidence type="ECO:0000313" key="6">
    <source>
        <dbReference type="EMBL" id="AJQ92968.1"/>
    </source>
</evidence>
<evidence type="ECO:0000256" key="2">
    <source>
        <dbReference type="ARBA" id="ARBA00022448"/>
    </source>
</evidence>
<dbReference type="STRING" id="1445510.YC6258_00918"/>
<feature type="signal peptide" evidence="5">
    <location>
        <begin position="1"/>
        <end position="19"/>
    </location>
</feature>
<keyword evidence="2" id="KW-0813">Transport</keyword>
<evidence type="ECO:0000313" key="7">
    <source>
        <dbReference type="Proteomes" id="UP000032266"/>
    </source>
</evidence>
<sequence length="206" mass="22913">MRIWLSLIIVLLASPAWPAADFSDFTPVDPHKIPSLTNLQVTATGKGTFTEARTIPALEKPILSNGYFIYRQPQGLLWISEQPRPSSTLVTETGVYELQHDGSYRIIPAGEQIGALLKATIFNNWTPLSRYFEMFFKGDRQSWCVGLKAKSSQVQSVLEAVKICGDRHPKEVTLFQARGASTIIDLTFISDQLSEQDALKLDAATQ</sequence>
<dbReference type="RefSeq" id="WP_044615902.1">
    <property type="nucleotide sequence ID" value="NZ_CP007142.1"/>
</dbReference>
<gene>
    <name evidence="6" type="ORF">YC6258_00918</name>
</gene>
<evidence type="ECO:0008006" key="8">
    <source>
        <dbReference type="Google" id="ProtNLM"/>
    </source>
</evidence>
<dbReference type="SUPFAM" id="SSF89392">
    <property type="entry name" value="Prokaryotic lipoproteins and lipoprotein localization factors"/>
    <property type="match status" value="1"/>
</dbReference>
<comment type="subunit">
    <text evidence="1">Monomer.</text>
</comment>
<dbReference type="AlphaFoldDB" id="A0A0C5VHX3"/>
<accession>A0A0C5VHX3</accession>